<dbReference type="Gene3D" id="3.40.50.1360">
    <property type="match status" value="1"/>
</dbReference>
<evidence type="ECO:0000313" key="6">
    <source>
        <dbReference type="Proteomes" id="UP001597420"/>
    </source>
</evidence>
<organism evidence="5 6">
    <name type="scientific">Pasteurella oralis</name>
    <dbReference type="NCBI Taxonomy" id="1071947"/>
    <lineage>
        <taxon>Bacteria</taxon>
        <taxon>Pseudomonadati</taxon>
        <taxon>Pseudomonadota</taxon>
        <taxon>Gammaproteobacteria</taxon>
        <taxon>Pasteurellales</taxon>
        <taxon>Pasteurellaceae</taxon>
        <taxon>Pasteurella</taxon>
    </lineage>
</organism>
<dbReference type="GO" id="GO:0003677">
    <property type="term" value="F:DNA binding"/>
    <property type="evidence" value="ECO:0007669"/>
    <property type="project" value="UniProtKB-KW"/>
</dbReference>
<protein>
    <submittedName>
        <fullName evidence="5">DeoR/GlpR family DNA-binding transcription regulator</fullName>
    </submittedName>
</protein>
<dbReference type="PROSITE" id="PS00894">
    <property type="entry name" value="HTH_DEOR_1"/>
    <property type="match status" value="1"/>
</dbReference>
<feature type="domain" description="HTH deoR-type" evidence="4">
    <location>
        <begin position="4"/>
        <end position="59"/>
    </location>
</feature>
<keyword evidence="3" id="KW-0804">Transcription</keyword>
<keyword evidence="2 5" id="KW-0238">DNA-binding</keyword>
<accession>A0ABW4NS39</accession>
<dbReference type="InterPro" id="IPR014036">
    <property type="entry name" value="DeoR-like_C"/>
</dbReference>
<dbReference type="RefSeq" id="WP_101776248.1">
    <property type="nucleotide sequence ID" value="NZ_JAUNLA010000011.1"/>
</dbReference>
<sequence>MLIPVERQKKILNLIHQQGIMRIANLVDIMGVSHMTIRRDIQKLEEKGKVVSVSGGVQLLERLISEPTRDDKSLLFHQQKAAIGLAAAELIPTNATIYLDAGTTTLEIAKQITEREDVLIITNDFGIVDFLIANGRCDLIHTGGRVCKENRSSVGELSAQFLRNVSIDLAFISTSSWNLQGLTTPDEDKLPVKRTIVQSSQRNILVTDSSKYGKVATFLLYPLDTFDQIICDKSLLINAQEKIVEMDIELLLV</sequence>
<name>A0ABW4NS39_9PAST</name>
<dbReference type="SUPFAM" id="SSF46785">
    <property type="entry name" value="Winged helix' DNA-binding domain"/>
    <property type="match status" value="1"/>
</dbReference>
<evidence type="ECO:0000256" key="3">
    <source>
        <dbReference type="ARBA" id="ARBA00023163"/>
    </source>
</evidence>
<dbReference type="SMART" id="SM00420">
    <property type="entry name" value="HTH_DEOR"/>
    <property type="match status" value="1"/>
</dbReference>
<proteinExistence type="predicted"/>
<dbReference type="InterPro" id="IPR037171">
    <property type="entry name" value="NagB/RpiA_transferase-like"/>
</dbReference>
<dbReference type="SMART" id="SM01134">
    <property type="entry name" value="DeoRC"/>
    <property type="match status" value="1"/>
</dbReference>
<dbReference type="PRINTS" id="PR00037">
    <property type="entry name" value="HTHLACR"/>
</dbReference>
<dbReference type="SUPFAM" id="SSF100950">
    <property type="entry name" value="NagB/RpiA/CoA transferase-like"/>
    <property type="match status" value="1"/>
</dbReference>
<dbReference type="Gene3D" id="1.10.10.10">
    <property type="entry name" value="Winged helix-like DNA-binding domain superfamily/Winged helix DNA-binding domain"/>
    <property type="match status" value="1"/>
</dbReference>
<comment type="caution">
    <text evidence="5">The sequence shown here is derived from an EMBL/GenBank/DDBJ whole genome shotgun (WGS) entry which is preliminary data.</text>
</comment>
<evidence type="ECO:0000259" key="4">
    <source>
        <dbReference type="PROSITE" id="PS51000"/>
    </source>
</evidence>
<gene>
    <name evidence="5" type="ORF">ACFSAV_01650</name>
</gene>
<keyword evidence="1" id="KW-0805">Transcription regulation</keyword>
<dbReference type="InterPro" id="IPR036390">
    <property type="entry name" value="WH_DNA-bd_sf"/>
</dbReference>
<dbReference type="InterPro" id="IPR050313">
    <property type="entry name" value="Carb_Metab_HTH_regulators"/>
</dbReference>
<dbReference type="PROSITE" id="PS51000">
    <property type="entry name" value="HTH_DEOR_2"/>
    <property type="match status" value="1"/>
</dbReference>
<dbReference type="Proteomes" id="UP001597420">
    <property type="component" value="Unassembled WGS sequence"/>
</dbReference>
<evidence type="ECO:0000256" key="1">
    <source>
        <dbReference type="ARBA" id="ARBA00023015"/>
    </source>
</evidence>
<dbReference type="Pfam" id="PF00455">
    <property type="entry name" value="DeoRC"/>
    <property type="match status" value="1"/>
</dbReference>
<evidence type="ECO:0000313" key="5">
    <source>
        <dbReference type="EMBL" id="MFD1805094.1"/>
    </source>
</evidence>
<dbReference type="PANTHER" id="PTHR30363">
    <property type="entry name" value="HTH-TYPE TRANSCRIPTIONAL REGULATOR SRLR-RELATED"/>
    <property type="match status" value="1"/>
</dbReference>
<dbReference type="EMBL" id="JBHUFP010000003">
    <property type="protein sequence ID" value="MFD1805094.1"/>
    <property type="molecule type" value="Genomic_DNA"/>
</dbReference>
<dbReference type="PANTHER" id="PTHR30363:SF58">
    <property type="entry name" value="REGULATORY PROTEIN, DEOR FAMILY"/>
    <property type="match status" value="1"/>
</dbReference>
<reference evidence="6" key="1">
    <citation type="journal article" date="2019" name="Int. J. Syst. Evol. Microbiol.">
        <title>The Global Catalogue of Microorganisms (GCM) 10K type strain sequencing project: providing services to taxonomists for standard genome sequencing and annotation.</title>
        <authorList>
            <consortium name="The Broad Institute Genomics Platform"/>
            <consortium name="The Broad Institute Genome Sequencing Center for Infectious Disease"/>
            <person name="Wu L."/>
            <person name="Ma J."/>
        </authorList>
    </citation>
    <scope>NUCLEOTIDE SEQUENCE [LARGE SCALE GENOMIC DNA]</scope>
    <source>
        <strain evidence="6">CCM 7950</strain>
    </source>
</reference>
<evidence type="ECO:0000256" key="2">
    <source>
        <dbReference type="ARBA" id="ARBA00023125"/>
    </source>
</evidence>
<dbReference type="InterPro" id="IPR036388">
    <property type="entry name" value="WH-like_DNA-bd_sf"/>
</dbReference>
<dbReference type="InterPro" id="IPR018356">
    <property type="entry name" value="Tscrpt_reg_HTH_DeoR_CS"/>
</dbReference>
<keyword evidence="6" id="KW-1185">Reference proteome</keyword>
<dbReference type="InterPro" id="IPR001034">
    <property type="entry name" value="DeoR_HTH"/>
</dbReference>
<dbReference type="Pfam" id="PF08220">
    <property type="entry name" value="HTH_DeoR"/>
    <property type="match status" value="1"/>
</dbReference>